<sequence length="232" mass="23235">MSGQRITGLAAIALAIGFNIPYAALASLYAYPAILRRPAGEALDLFAAGGPPLILAWIGFMLAALAMVPLATALSITPQRLAARPALAVGAAVSGALAGLAQAIGLSRWVFAVPALAQAHRAGSPEAQASAEHAFDLLNAWGGVAIGEHLGQLLTAAFVLQVALLQRAERRTIASLLGITTAALLVAGAAEGPAIALGASGEAFALTTIGGFLGLTLWLIAAGVGLLRAPRA</sequence>
<organism evidence="2 3">
    <name type="scientific">Phenylobacterium ferrooxidans</name>
    <dbReference type="NCBI Taxonomy" id="2982689"/>
    <lineage>
        <taxon>Bacteria</taxon>
        <taxon>Pseudomonadati</taxon>
        <taxon>Pseudomonadota</taxon>
        <taxon>Alphaproteobacteria</taxon>
        <taxon>Caulobacterales</taxon>
        <taxon>Caulobacteraceae</taxon>
        <taxon>Phenylobacterium</taxon>
    </lineage>
</organism>
<feature type="transmembrane region" description="Helical" evidence="1">
    <location>
        <begin position="140"/>
        <end position="164"/>
    </location>
</feature>
<dbReference type="Proteomes" id="UP001598130">
    <property type="component" value="Unassembled WGS sequence"/>
</dbReference>
<evidence type="ECO:0000313" key="3">
    <source>
        <dbReference type="Proteomes" id="UP001598130"/>
    </source>
</evidence>
<dbReference type="EMBL" id="JAOTJD010000030">
    <property type="protein sequence ID" value="MFD3265272.1"/>
    <property type="molecule type" value="Genomic_DNA"/>
</dbReference>
<dbReference type="Pfam" id="PF14329">
    <property type="entry name" value="DUF4386"/>
    <property type="match status" value="1"/>
</dbReference>
<protein>
    <submittedName>
        <fullName evidence="2">DUF4386 domain-containing protein</fullName>
    </submittedName>
</protein>
<dbReference type="InterPro" id="IPR025495">
    <property type="entry name" value="DUF4386"/>
</dbReference>
<evidence type="ECO:0000313" key="2">
    <source>
        <dbReference type="EMBL" id="MFD3265272.1"/>
    </source>
</evidence>
<comment type="caution">
    <text evidence="2">The sequence shown here is derived from an EMBL/GenBank/DDBJ whole genome shotgun (WGS) entry which is preliminary data.</text>
</comment>
<evidence type="ECO:0000256" key="1">
    <source>
        <dbReference type="SAM" id="Phobius"/>
    </source>
</evidence>
<keyword evidence="1" id="KW-1133">Transmembrane helix</keyword>
<gene>
    <name evidence="2" type="ORF">OCL97_15040</name>
</gene>
<feature type="transmembrane region" description="Helical" evidence="1">
    <location>
        <begin position="203"/>
        <end position="227"/>
    </location>
</feature>
<feature type="transmembrane region" description="Helical" evidence="1">
    <location>
        <begin position="86"/>
        <end position="106"/>
    </location>
</feature>
<accession>A0ABW6CYK3</accession>
<name>A0ABW6CYK3_9CAUL</name>
<feature type="transmembrane region" description="Helical" evidence="1">
    <location>
        <begin position="176"/>
        <end position="197"/>
    </location>
</feature>
<feature type="transmembrane region" description="Helical" evidence="1">
    <location>
        <begin position="54"/>
        <end position="74"/>
    </location>
</feature>
<proteinExistence type="predicted"/>
<keyword evidence="1" id="KW-0472">Membrane</keyword>
<dbReference type="RefSeq" id="WP_377370728.1">
    <property type="nucleotide sequence ID" value="NZ_JAOTJD010000030.1"/>
</dbReference>
<keyword evidence="1" id="KW-0812">Transmembrane</keyword>
<reference evidence="2 3" key="1">
    <citation type="submission" date="2022-09" db="EMBL/GenBank/DDBJ databases">
        <title>New species of Phenylobacterium.</title>
        <authorList>
            <person name="Mieszkin S."/>
        </authorList>
    </citation>
    <scope>NUCLEOTIDE SEQUENCE [LARGE SCALE GENOMIC DNA]</scope>
    <source>
        <strain evidence="2 3">HK31-G</strain>
    </source>
</reference>
<keyword evidence="3" id="KW-1185">Reference proteome</keyword>